<evidence type="ECO:0008006" key="8">
    <source>
        <dbReference type="Google" id="ProtNLM"/>
    </source>
</evidence>
<evidence type="ECO:0000256" key="5">
    <source>
        <dbReference type="SAM" id="Phobius"/>
    </source>
</evidence>
<dbReference type="GO" id="GO:0022857">
    <property type="term" value="F:transmembrane transporter activity"/>
    <property type="evidence" value="ECO:0007669"/>
    <property type="project" value="InterPro"/>
</dbReference>
<dbReference type="InterPro" id="IPR036259">
    <property type="entry name" value="MFS_trans_sf"/>
</dbReference>
<dbReference type="Proteomes" id="UP001209570">
    <property type="component" value="Unassembled WGS sequence"/>
</dbReference>
<feature type="transmembrane region" description="Helical" evidence="5">
    <location>
        <begin position="295"/>
        <end position="314"/>
    </location>
</feature>
<sequence>MKAATLSQDATHDATHSAFHQLPVTPGDESHVTITQRLCGVRVLVIGGDIASLVAAWELVDRGCRVTIVHDGSLPAAWQSLSEHEIPDEMLRRWSLVANRRLADLANGARATGVSMQAGEPTVDATSFQAWLRGLLSSREEAHFVDDVVSEELLSREADLRDLYQVDAIVHVTTTDDVAQLAISRADSSRLIHAIASVSLSFGCAQAVAEELDALIVDIDHNRMPPLTSLAMILMANFLFNVSFYIIIPTATQYARSLGATDLYSGLVIGGITLMSAVTLIPLNSVAVFRDYYRPTLDLAAGALVLGHLLYGIAGYCNSLALLLVGRLVNGLGFTGWLFVKRYCTDPRVVGLRRRTMCTNMLVAAQTLGMVCGPLFGSLFAQFESRSALFNGNTYPAHIMALVWLGYWGAVRLGFQEVPSRTQDDIDEIKQTNVFRALTRANWITTCSMSLVAFTVFFVLGAWESNIPIVGDHEWRWNDTDSGVFIAAGGLLSFAFILPVTWHAKRFQDRLILLLGLSLALLGALVHTIGPLTRAAYGVAWFFVCWGMNLSSTITLSLTSKTLPDVLSDKAAITIQLSNYSGRLLGAIWGTAGESVGAEWIGRLDLLLTLLSALSLVSFWGLFKAHTG</sequence>
<keyword evidence="4 5" id="KW-0472">Membrane</keyword>
<feature type="transmembrane region" description="Helical" evidence="5">
    <location>
        <begin position="361"/>
        <end position="383"/>
    </location>
</feature>
<dbReference type="Pfam" id="PF07690">
    <property type="entry name" value="MFS_1"/>
    <property type="match status" value="1"/>
</dbReference>
<comment type="subcellular location">
    <subcellularLocation>
        <location evidence="1">Membrane</location>
        <topology evidence="1">Multi-pass membrane protein</topology>
    </subcellularLocation>
</comment>
<feature type="transmembrane region" description="Helical" evidence="5">
    <location>
        <begin position="230"/>
        <end position="251"/>
    </location>
</feature>
<feature type="transmembrane region" description="Helical" evidence="5">
    <location>
        <begin position="395"/>
        <end position="415"/>
    </location>
</feature>
<dbReference type="SUPFAM" id="SSF51971">
    <property type="entry name" value="Nucleotide-binding domain"/>
    <property type="match status" value="1"/>
</dbReference>
<comment type="caution">
    <text evidence="6">The sequence shown here is derived from an EMBL/GenBank/DDBJ whole genome shotgun (WGS) entry which is preliminary data.</text>
</comment>
<dbReference type="SUPFAM" id="SSF103473">
    <property type="entry name" value="MFS general substrate transporter"/>
    <property type="match status" value="1"/>
</dbReference>
<feature type="transmembrane region" description="Helical" evidence="5">
    <location>
        <begin position="604"/>
        <end position="623"/>
    </location>
</feature>
<feature type="transmembrane region" description="Helical" evidence="5">
    <location>
        <begin position="263"/>
        <end position="283"/>
    </location>
</feature>
<reference evidence="6" key="1">
    <citation type="submission" date="2021-12" db="EMBL/GenBank/DDBJ databases">
        <title>Prjna785345.</title>
        <authorList>
            <person name="Rujirawat T."/>
            <person name="Krajaejun T."/>
        </authorList>
    </citation>
    <scope>NUCLEOTIDE SEQUENCE</scope>
    <source>
        <strain evidence="6">Pi057C3</strain>
    </source>
</reference>
<dbReference type="Gene3D" id="1.20.1250.20">
    <property type="entry name" value="MFS general substrate transporter like domains"/>
    <property type="match status" value="1"/>
</dbReference>
<dbReference type="InterPro" id="IPR011701">
    <property type="entry name" value="MFS"/>
</dbReference>
<evidence type="ECO:0000313" key="7">
    <source>
        <dbReference type="Proteomes" id="UP001209570"/>
    </source>
</evidence>
<organism evidence="6 7">
    <name type="scientific">Pythium insidiosum</name>
    <name type="common">Pythiosis disease agent</name>
    <dbReference type="NCBI Taxonomy" id="114742"/>
    <lineage>
        <taxon>Eukaryota</taxon>
        <taxon>Sar</taxon>
        <taxon>Stramenopiles</taxon>
        <taxon>Oomycota</taxon>
        <taxon>Peronosporomycetes</taxon>
        <taxon>Pythiales</taxon>
        <taxon>Pythiaceae</taxon>
        <taxon>Pythium</taxon>
    </lineage>
</organism>
<dbReference type="EMBL" id="JAKCXM010000007">
    <property type="protein sequence ID" value="KAJ0408967.1"/>
    <property type="molecule type" value="Genomic_DNA"/>
</dbReference>
<accession>A0AAD5MAR6</accession>
<protein>
    <recommendedName>
        <fullName evidence="8">Major facilitator superfamily (MFS) profile domain-containing protein</fullName>
    </recommendedName>
</protein>
<keyword evidence="7" id="KW-1185">Reference proteome</keyword>
<dbReference type="InterPro" id="IPR036291">
    <property type="entry name" value="NAD(P)-bd_dom_sf"/>
</dbReference>
<evidence type="ECO:0000256" key="4">
    <source>
        <dbReference type="ARBA" id="ARBA00023136"/>
    </source>
</evidence>
<name>A0AAD5MAR6_PYTIN</name>
<dbReference type="InterPro" id="IPR051068">
    <property type="entry name" value="MFS_Domain-Containing_Protein"/>
</dbReference>
<dbReference type="SUPFAM" id="SSF51735">
    <property type="entry name" value="NAD(P)-binding Rossmann-fold domains"/>
    <property type="match status" value="1"/>
</dbReference>
<gene>
    <name evidence="6" type="ORF">P43SY_002846</name>
</gene>
<dbReference type="GO" id="GO:0016020">
    <property type="term" value="C:membrane"/>
    <property type="evidence" value="ECO:0007669"/>
    <property type="project" value="UniProtKB-SubCell"/>
</dbReference>
<dbReference type="PANTHER" id="PTHR23510:SF64">
    <property type="entry name" value="INNER MEMBRANE TRANSPORT PROTEIN YAJR"/>
    <property type="match status" value="1"/>
</dbReference>
<keyword evidence="3 5" id="KW-1133">Transmembrane helix</keyword>
<feature type="transmembrane region" description="Helical" evidence="5">
    <location>
        <begin position="320"/>
        <end position="340"/>
    </location>
</feature>
<proteinExistence type="predicted"/>
<evidence type="ECO:0000256" key="3">
    <source>
        <dbReference type="ARBA" id="ARBA00022989"/>
    </source>
</evidence>
<feature type="transmembrane region" description="Helical" evidence="5">
    <location>
        <begin position="443"/>
        <end position="463"/>
    </location>
</feature>
<dbReference type="PANTHER" id="PTHR23510">
    <property type="entry name" value="INNER MEMBRANE TRANSPORT PROTEIN YAJR"/>
    <property type="match status" value="1"/>
</dbReference>
<keyword evidence="2 5" id="KW-0812">Transmembrane</keyword>
<dbReference type="AlphaFoldDB" id="A0AAD5MAR6"/>
<feature type="transmembrane region" description="Helical" evidence="5">
    <location>
        <begin position="483"/>
        <end position="504"/>
    </location>
</feature>
<evidence type="ECO:0000313" key="6">
    <source>
        <dbReference type="EMBL" id="KAJ0408967.1"/>
    </source>
</evidence>
<feature type="transmembrane region" description="Helical" evidence="5">
    <location>
        <begin position="511"/>
        <end position="529"/>
    </location>
</feature>
<evidence type="ECO:0000256" key="1">
    <source>
        <dbReference type="ARBA" id="ARBA00004141"/>
    </source>
</evidence>
<evidence type="ECO:0000256" key="2">
    <source>
        <dbReference type="ARBA" id="ARBA00022692"/>
    </source>
</evidence>